<dbReference type="InterPro" id="IPR014721">
    <property type="entry name" value="Ribsml_uS5_D2-typ_fold_subgr"/>
</dbReference>
<dbReference type="GO" id="GO:0006508">
    <property type="term" value="P:proteolysis"/>
    <property type="evidence" value="ECO:0007669"/>
    <property type="project" value="InterPro"/>
</dbReference>
<dbReference type="InterPro" id="IPR020568">
    <property type="entry name" value="Ribosomal_Su5_D2-typ_SF"/>
</dbReference>
<reference evidence="2" key="1">
    <citation type="submission" date="2020-05" db="EMBL/GenBank/DDBJ databases">
        <authorList>
            <person name="Chiriac C."/>
            <person name="Salcher M."/>
            <person name="Ghai R."/>
            <person name="Kavagutti S V."/>
        </authorList>
    </citation>
    <scope>NUCLEOTIDE SEQUENCE</scope>
</reference>
<dbReference type="GO" id="GO:0004176">
    <property type="term" value="F:ATP-dependent peptidase activity"/>
    <property type="evidence" value="ECO:0007669"/>
    <property type="project" value="InterPro"/>
</dbReference>
<feature type="domain" description="Lon proteolytic" evidence="1">
    <location>
        <begin position="157"/>
        <end position="248"/>
    </location>
</feature>
<dbReference type="GO" id="GO:0030163">
    <property type="term" value="P:protein catabolic process"/>
    <property type="evidence" value="ECO:0007669"/>
    <property type="project" value="InterPro"/>
</dbReference>
<gene>
    <name evidence="2" type="ORF">UFOPK2827_00578</name>
</gene>
<dbReference type="Pfam" id="PF05362">
    <property type="entry name" value="Lon_C"/>
    <property type="match status" value="1"/>
</dbReference>
<proteinExistence type="predicted"/>
<name>A0A6J6TWX8_9ZZZZ</name>
<dbReference type="InterPro" id="IPR027065">
    <property type="entry name" value="Lon_Prtase"/>
</dbReference>
<dbReference type="SUPFAM" id="SSF54211">
    <property type="entry name" value="Ribosomal protein S5 domain 2-like"/>
    <property type="match status" value="1"/>
</dbReference>
<dbReference type="EMBL" id="CAEZZE010000089">
    <property type="protein sequence ID" value="CAB4751505.1"/>
    <property type="molecule type" value="Genomic_DNA"/>
</dbReference>
<accession>A0A6J6TWX8</accession>
<sequence>MRFSRTPLLVRALFFFVIALPLATPVNFVVIQPGEGAPLFPKVLQLKKGFEEKIETYKPDGQMFLLSIWVSNPDAKVLGAEIVQCWVRSDCAVIPRSAVYQKGTNTKAEVKKSTAEMKVSQNTAVAATKLILQKKFPDVDTSELVDGALNISLKNTGGPSGGLVFALGLTELLTPADLLQGRKIAASGTITSDGKVGPIGGITEKIIAAKRVGATVLFAARENCEDLPTDVSGISVVAVSTLEEALEYLQKPADSSARGVIGCTNLSA</sequence>
<evidence type="ECO:0000259" key="1">
    <source>
        <dbReference type="Pfam" id="PF05362"/>
    </source>
</evidence>
<dbReference type="GO" id="GO:0004252">
    <property type="term" value="F:serine-type endopeptidase activity"/>
    <property type="evidence" value="ECO:0007669"/>
    <property type="project" value="InterPro"/>
</dbReference>
<dbReference type="Gene3D" id="3.30.230.10">
    <property type="match status" value="1"/>
</dbReference>
<evidence type="ECO:0000313" key="2">
    <source>
        <dbReference type="EMBL" id="CAB4751505.1"/>
    </source>
</evidence>
<dbReference type="PANTHER" id="PTHR10046">
    <property type="entry name" value="ATP DEPENDENT LON PROTEASE FAMILY MEMBER"/>
    <property type="match status" value="1"/>
</dbReference>
<protein>
    <submittedName>
        <fullName evidence="2">Unannotated protein</fullName>
    </submittedName>
</protein>
<organism evidence="2">
    <name type="scientific">freshwater metagenome</name>
    <dbReference type="NCBI Taxonomy" id="449393"/>
    <lineage>
        <taxon>unclassified sequences</taxon>
        <taxon>metagenomes</taxon>
        <taxon>ecological metagenomes</taxon>
    </lineage>
</organism>
<dbReference type="InterPro" id="IPR008269">
    <property type="entry name" value="Lon_proteolytic"/>
</dbReference>
<dbReference type="GO" id="GO:0005524">
    <property type="term" value="F:ATP binding"/>
    <property type="evidence" value="ECO:0007669"/>
    <property type="project" value="InterPro"/>
</dbReference>
<dbReference type="AlphaFoldDB" id="A0A6J6TWX8"/>